<evidence type="ECO:0000313" key="6">
    <source>
        <dbReference type="EMBL" id="TRY81398.1"/>
    </source>
</evidence>
<dbReference type="SUPFAM" id="SSF53474">
    <property type="entry name" value="alpha/beta-Hydrolases"/>
    <property type="match status" value="1"/>
</dbReference>
<gene>
    <name evidence="6" type="ORF">DNTS_005403</name>
</gene>
<proteinExistence type="inferred from homology"/>
<keyword evidence="4" id="KW-0812">Transmembrane</keyword>
<dbReference type="EC" id="3.1.1.-" evidence="3"/>
<dbReference type="InterPro" id="IPR019826">
    <property type="entry name" value="Carboxylesterase_B_AS"/>
</dbReference>
<dbReference type="InterPro" id="IPR029058">
    <property type="entry name" value="AB_hydrolase_fold"/>
</dbReference>
<organism evidence="6 7">
    <name type="scientific">Danionella cerebrum</name>
    <dbReference type="NCBI Taxonomy" id="2873325"/>
    <lineage>
        <taxon>Eukaryota</taxon>
        <taxon>Metazoa</taxon>
        <taxon>Chordata</taxon>
        <taxon>Craniata</taxon>
        <taxon>Vertebrata</taxon>
        <taxon>Euteleostomi</taxon>
        <taxon>Actinopterygii</taxon>
        <taxon>Neopterygii</taxon>
        <taxon>Teleostei</taxon>
        <taxon>Ostariophysi</taxon>
        <taxon>Cypriniformes</taxon>
        <taxon>Danionidae</taxon>
        <taxon>Danioninae</taxon>
        <taxon>Danionella</taxon>
    </lineage>
</organism>
<comment type="caution">
    <text evidence="6">The sequence shown here is derived from an EMBL/GenBank/DDBJ whole genome shotgun (WGS) entry which is preliminary data.</text>
</comment>
<feature type="domain" description="Carboxylesterase type B" evidence="5">
    <location>
        <begin position="74"/>
        <end position="269"/>
    </location>
</feature>
<evidence type="ECO:0000256" key="4">
    <source>
        <dbReference type="SAM" id="Phobius"/>
    </source>
</evidence>
<keyword evidence="7" id="KW-1185">Reference proteome</keyword>
<dbReference type="Gene3D" id="3.40.50.1820">
    <property type="entry name" value="alpha/beta hydrolase"/>
    <property type="match status" value="1"/>
</dbReference>
<evidence type="ECO:0000259" key="5">
    <source>
        <dbReference type="Pfam" id="PF00135"/>
    </source>
</evidence>
<accession>A0A553PUN7</accession>
<comment type="similarity">
    <text evidence="1 3">Belongs to the type-B carboxylesterase/lipase family.</text>
</comment>
<dbReference type="Proteomes" id="UP000316079">
    <property type="component" value="Unassembled WGS sequence"/>
</dbReference>
<keyword evidence="4" id="KW-1133">Transmembrane helix</keyword>
<feature type="non-terminal residue" evidence="6">
    <location>
        <position position="1"/>
    </location>
</feature>
<feature type="transmembrane region" description="Helical" evidence="4">
    <location>
        <begin position="45"/>
        <end position="65"/>
    </location>
</feature>
<protein>
    <recommendedName>
        <fullName evidence="3">Carboxylic ester hydrolase</fullName>
        <ecNumber evidence="3">3.1.1.-</ecNumber>
    </recommendedName>
</protein>
<evidence type="ECO:0000256" key="1">
    <source>
        <dbReference type="ARBA" id="ARBA00005964"/>
    </source>
</evidence>
<keyword evidence="2 3" id="KW-0378">Hydrolase</keyword>
<dbReference type="STRING" id="623744.A0A553PUN7"/>
<dbReference type="EMBL" id="SRMA01026633">
    <property type="protein sequence ID" value="TRY81398.1"/>
    <property type="molecule type" value="Genomic_DNA"/>
</dbReference>
<reference evidence="6 7" key="1">
    <citation type="journal article" date="2019" name="Sci. Data">
        <title>Hybrid genome assembly and annotation of Danionella translucida.</title>
        <authorList>
            <person name="Kadobianskyi M."/>
            <person name="Schulze L."/>
            <person name="Schuelke M."/>
            <person name="Judkewitz B."/>
        </authorList>
    </citation>
    <scope>NUCLEOTIDE SEQUENCE [LARGE SCALE GENOMIC DNA]</scope>
    <source>
        <strain evidence="6 7">Bolton</strain>
    </source>
</reference>
<evidence type="ECO:0000313" key="7">
    <source>
        <dbReference type="Proteomes" id="UP000316079"/>
    </source>
</evidence>
<sequence length="283" mass="32376">KMNEDVYELPEGTEYRYLVQDEGEEQIQYVRRHYVNPLLVLSRKCIILITCIVVALLTLAGYLAYVAKSSPPEETEVETECGWLRGRLKDGAYSFKGIPYAEPPVAKRRWRPPEDLVEAGACWKDMYDATRFRSVCAQVQPMRKNGKVMGQEDCLHLSVWTPSLHPVEPLPVMVWIHGGYLHMLSGQESGYCPTEELAHHTQMVYVSLNYRLNAFGFMALEVLREGSHTNTSGNYGFMDQIQALKWVQRNIHHFGGDARKVTIFGQSSGIKVLRRTLYLVIVY</sequence>
<dbReference type="InterPro" id="IPR050309">
    <property type="entry name" value="Type-B_Carboxylest/Lipase"/>
</dbReference>
<dbReference type="Pfam" id="PF00135">
    <property type="entry name" value="COesterase"/>
    <property type="match status" value="1"/>
</dbReference>
<dbReference type="PROSITE" id="PS00122">
    <property type="entry name" value="CARBOXYLESTERASE_B_1"/>
    <property type="match status" value="1"/>
</dbReference>
<dbReference type="InterPro" id="IPR002018">
    <property type="entry name" value="CarbesteraseB"/>
</dbReference>
<dbReference type="OrthoDB" id="3200163at2759"/>
<evidence type="ECO:0000256" key="2">
    <source>
        <dbReference type="ARBA" id="ARBA00022801"/>
    </source>
</evidence>
<name>A0A553PUN7_9TELE</name>
<dbReference type="PANTHER" id="PTHR11559">
    <property type="entry name" value="CARBOXYLESTERASE"/>
    <property type="match status" value="1"/>
</dbReference>
<dbReference type="AlphaFoldDB" id="A0A553PUN7"/>
<evidence type="ECO:0000256" key="3">
    <source>
        <dbReference type="RuleBase" id="RU361235"/>
    </source>
</evidence>
<keyword evidence="4" id="KW-0472">Membrane</keyword>
<dbReference type="GO" id="GO:0016787">
    <property type="term" value="F:hydrolase activity"/>
    <property type="evidence" value="ECO:0007669"/>
    <property type="project" value="UniProtKB-KW"/>
</dbReference>